<gene>
    <name evidence="1" type="ORF">EXE59_07990</name>
</gene>
<protein>
    <submittedName>
        <fullName evidence="1">Uncharacterized protein</fullName>
    </submittedName>
</protein>
<dbReference type="Proteomes" id="UP000297496">
    <property type="component" value="Unassembled WGS sequence"/>
</dbReference>
<dbReference type="RefSeq" id="WP_135838429.1">
    <property type="nucleotide sequence ID" value="NZ_SRRO01000001.1"/>
</dbReference>
<dbReference type="EMBL" id="SRRO01000001">
    <property type="protein sequence ID" value="TGN63897.1"/>
    <property type="molecule type" value="Genomic_DNA"/>
</dbReference>
<reference evidence="1 2" key="1">
    <citation type="submission" date="2019-04" db="EMBL/GenBank/DDBJ databases">
        <title>Three New Species of Nocardioides, Nocardioides euryhalodurans sp. nov., Nocardioides seonyuensis sp. nov. and Nocardioides eburneoflavus sp. nov. Isolated from Soil.</title>
        <authorList>
            <person name="Roh S.G."/>
            <person name="Lee C."/>
            <person name="Kim M.-K."/>
            <person name="Kim S.B."/>
        </authorList>
    </citation>
    <scope>NUCLEOTIDE SEQUENCE [LARGE SCALE GENOMIC DNA]</scope>
    <source>
        <strain evidence="1 2">MMS17-SY213</strain>
    </source>
</reference>
<dbReference type="OrthoDB" id="3787449at2"/>
<name>A0A4Z1CFP6_9ACTN</name>
<organism evidence="1 2">
    <name type="scientific">Nocardioides eburneiflavus</name>
    <dbReference type="NCBI Taxonomy" id="2518372"/>
    <lineage>
        <taxon>Bacteria</taxon>
        <taxon>Bacillati</taxon>
        <taxon>Actinomycetota</taxon>
        <taxon>Actinomycetes</taxon>
        <taxon>Propionibacteriales</taxon>
        <taxon>Nocardioidaceae</taxon>
        <taxon>Nocardioides</taxon>
    </lineage>
</organism>
<sequence>MGANLEELEKAGLSELPPIAESFTAASTALSGISTGPMFTSGGPFASNSPADEMSSLMSALVSATRKSGAVMDDVADALVTTARDFARTDDEVRAAFLAAGGTL</sequence>
<dbReference type="AlphaFoldDB" id="A0A4Z1CFP6"/>
<accession>A0A4Z1CFP6</accession>
<keyword evidence="2" id="KW-1185">Reference proteome</keyword>
<evidence type="ECO:0000313" key="1">
    <source>
        <dbReference type="EMBL" id="TGN63897.1"/>
    </source>
</evidence>
<proteinExistence type="predicted"/>
<evidence type="ECO:0000313" key="2">
    <source>
        <dbReference type="Proteomes" id="UP000297496"/>
    </source>
</evidence>
<comment type="caution">
    <text evidence="1">The sequence shown here is derived from an EMBL/GenBank/DDBJ whole genome shotgun (WGS) entry which is preliminary data.</text>
</comment>